<evidence type="ECO:0000313" key="3">
    <source>
        <dbReference type="EMBL" id="USP77199.1"/>
    </source>
</evidence>
<dbReference type="AlphaFoldDB" id="A0A9Q9DSX4"/>
<evidence type="ECO:0000256" key="1">
    <source>
        <dbReference type="SAM" id="MobiDB-lite"/>
    </source>
</evidence>
<feature type="compositionally biased region" description="Low complexity" evidence="1">
    <location>
        <begin position="172"/>
        <end position="188"/>
    </location>
</feature>
<gene>
    <name evidence="3" type="ORF">yc1106_04473</name>
</gene>
<protein>
    <submittedName>
        <fullName evidence="3">Uncharacterized protein</fullName>
    </submittedName>
</protein>
<reference evidence="3" key="1">
    <citation type="submission" date="2021-12" db="EMBL/GenBank/DDBJ databases">
        <title>Curvularia clavata genome.</title>
        <authorList>
            <person name="Cao Y."/>
        </authorList>
    </citation>
    <scope>NUCLEOTIDE SEQUENCE</scope>
    <source>
        <strain evidence="3">Yc1106</strain>
    </source>
</reference>
<dbReference type="Proteomes" id="UP001056012">
    <property type="component" value="Chromosome 3"/>
</dbReference>
<keyword evidence="4" id="KW-1185">Reference proteome</keyword>
<name>A0A9Q9DSX4_CURCL</name>
<accession>A0A9Q9DSX4</accession>
<evidence type="ECO:0000256" key="2">
    <source>
        <dbReference type="SAM" id="SignalP"/>
    </source>
</evidence>
<feature type="region of interest" description="Disordered" evidence="1">
    <location>
        <begin position="154"/>
        <end position="188"/>
    </location>
</feature>
<evidence type="ECO:0000313" key="4">
    <source>
        <dbReference type="Proteomes" id="UP001056012"/>
    </source>
</evidence>
<organism evidence="3 4">
    <name type="scientific">Curvularia clavata</name>
    <dbReference type="NCBI Taxonomy" id="95742"/>
    <lineage>
        <taxon>Eukaryota</taxon>
        <taxon>Fungi</taxon>
        <taxon>Dikarya</taxon>
        <taxon>Ascomycota</taxon>
        <taxon>Pezizomycotina</taxon>
        <taxon>Dothideomycetes</taxon>
        <taxon>Pleosporomycetidae</taxon>
        <taxon>Pleosporales</taxon>
        <taxon>Pleosporineae</taxon>
        <taxon>Pleosporaceae</taxon>
        <taxon>Curvularia</taxon>
    </lineage>
</organism>
<proteinExistence type="predicted"/>
<feature type="chain" id="PRO_5040503665" evidence="2">
    <location>
        <begin position="16"/>
        <end position="219"/>
    </location>
</feature>
<dbReference type="OrthoDB" id="3800804at2759"/>
<sequence length="219" mass="22383">MKLTALFPFVTTVIASQVYHLHDNYARAMLMDRGIDPSTMDPALLSLLMVLKTAMPSGTNVPLPTGTSEPDWYKNLPDNIKSSLHQYYPATATSSSSSSSSSSSTSQVTSTAVSSSSQASESVTPTSTPAITSAPSFSSTSMSSAIFSNSSTATSPPLSSVSGFTSPSSNQTTTVVTPPLTSAPSSAPVSAGLKNAAHMGLLTTAVAWLSVGAGFCLLA</sequence>
<feature type="signal peptide" evidence="2">
    <location>
        <begin position="1"/>
        <end position="15"/>
    </location>
</feature>
<dbReference type="EMBL" id="CP089276">
    <property type="protein sequence ID" value="USP77199.1"/>
    <property type="molecule type" value="Genomic_DNA"/>
</dbReference>
<dbReference type="VEuPathDB" id="FungiDB:yc1106_04473"/>
<feature type="compositionally biased region" description="Polar residues" evidence="1">
    <location>
        <begin position="156"/>
        <end position="171"/>
    </location>
</feature>
<keyword evidence="2" id="KW-0732">Signal</keyword>
<feature type="region of interest" description="Disordered" evidence="1">
    <location>
        <begin position="113"/>
        <end position="138"/>
    </location>
</feature>